<organism evidence="1 2">
    <name type="scientific">Penicillium flavigenum</name>
    <dbReference type="NCBI Taxonomy" id="254877"/>
    <lineage>
        <taxon>Eukaryota</taxon>
        <taxon>Fungi</taxon>
        <taxon>Dikarya</taxon>
        <taxon>Ascomycota</taxon>
        <taxon>Pezizomycotina</taxon>
        <taxon>Eurotiomycetes</taxon>
        <taxon>Eurotiomycetidae</taxon>
        <taxon>Eurotiales</taxon>
        <taxon>Aspergillaceae</taxon>
        <taxon>Penicillium</taxon>
    </lineage>
</organism>
<reference evidence="2" key="1">
    <citation type="journal article" date="2017" name="Nat. Microbiol.">
        <title>Global analysis of biosynthetic gene clusters reveals vast potential of secondary metabolite production in Penicillium species.</title>
        <authorList>
            <person name="Nielsen J.C."/>
            <person name="Grijseels S."/>
            <person name="Prigent S."/>
            <person name="Ji B."/>
            <person name="Dainat J."/>
            <person name="Nielsen K.F."/>
            <person name="Frisvad J.C."/>
            <person name="Workman M."/>
            <person name="Nielsen J."/>
        </authorList>
    </citation>
    <scope>NUCLEOTIDE SEQUENCE [LARGE SCALE GENOMIC DNA]</scope>
    <source>
        <strain evidence="2">IBT 14082</strain>
    </source>
</reference>
<dbReference type="AlphaFoldDB" id="A0A1V6S7P4"/>
<dbReference type="OrthoDB" id="4426943at2759"/>
<accession>A0A1V6S7P4</accession>
<name>A0A1V6S7P4_9EURO</name>
<proteinExistence type="predicted"/>
<evidence type="ECO:0000313" key="1">
    <source>
        <dbReference type="EMBL" id="OQE10091.1"/>
    </source>
</evidence>
<protein>
    <submittedName>
        <fullName evidence="1">Uncharacterized protein</fullName>
    </submittedName>
</protein>
<keyword evidence="2" id="KW-1185">Reference proteome</keyword>
<dbReference type="Proteomes" id="UP000191342">
    <property type="component" value="Unassembled WGS sequence"/>
</dbReference>
<evidence type="ECO:0000313" key="2">
    <source>
        <dbReference type="Proteomes" id="UP000191342"/>
    </source>
</evidence>
<comment type="caution">
    <text evidence="1">The sequence shown here is derived from an EMBL/GenBank/DDBJ whole genome shotgun (WGS) entry which is preliminary data.</text>
</comment>
<sequence length="235" mass="26494">MMKTKPILQDMSSEAQYQNPVVAPPSAAAILRDDTNTAKYDDDVFVLVEKLLRQDQQSKHYQGLLELRINSDSVAYQKLHVYCERSLSGMQHQKSQLEASLRHATETCQALSQSLHLERDKVRGLESRLNELYPAVNSWLQRLSQYKQESGCVGDEGTMERFLLENQRQREVINCLQSLLHAREQAVQDLQATLDQLSQQPLKGNAGQGGLFRSSVCSSEESNVEIITDTPSTKG</sequence>
<gene>
    <name evidence="1" type="ORF">PENFLA_c094G08498</name>
</gene>
<dbReference type="EMBL" id="MLQL01000094">
    <property type="protein sequence ID" value="OQE10091.1"/>
    <property type="molecule type" value="Genomic_DNA"/>
</dbReference>